<feature type="domain" description="Cyclic nucleotide-binding" evidence="4">
    <location>
        <begin position="13"/>
        <end position="122"/>
    </location>
</feature>
<evidence type="ECO:0000313" key="6">
    <source>
        <dbReference type="EMBL" id="GAA2128750.1"/>
    </source>
</evidence>
<keyword evidence="1" id="KW-0805">Transcription regulation</keyword>
<evidence type="ECO:0000259" key="5">
    <source>
        <dbReference type="PROSITE" id="PS51063"/>
    </source>
</evidence>
<dbReference type="InterPro" id="IPR036388">
    <property type="entry name" value="WH-like_DNA-bd_sf"/>
</dbReference>
<keyword evidence="3" id="KW-0804">Transcription</keyword>
<feature type="domain" description="HTH crp-type" evidence="5">
    <location>
        <begin position="153"/>
        <end position="226"/>
    </location>
</feature>
<dbReference type="InterPro" id="IPR014710">
    <property type="entry name" value="RmlC-like_jellyroll"/>
</dbReference>
<comment type="caution">
    <text evidence="6">The sequence shown here is derived from an EMBL/GenBank/DDBJ whole genome shotgun (WGS) entry which is preliminary data.</text>
</comment>
<evidence type="ECO:0000313" key="7">
    <source>
        <dbReference type="Proteomes" id="UP001501020"/>
    </source>
</evidence>
<dbReference type="PANTHER" id="PTHR24567:SF74">
    <property type="entry name" value="HTH-TYPE TRANSCRIPTIONAL REGULATOR ARCR"/>
    <property type="match status" value="1"/>
</dbReference>
<reference evidence="7" key="1">
    <citation type="journal article" date="2019" name="Int. J. Syst. Evol. Microbiol.">
        <title>The Global Catalogue of Microorganisms (GCM) 10K type strain sequencing project: providing services to taxonomists for standard genome sequencing and annotation.</title>
        <authorList>
            <consortium name="The Broad Institute Genomics Platform"/>
            <consortium name="The Broad Institute Genome Sequencing Center for Infectious Disease"/>
            <person name="Wu L."/>
            <person name="Ma J."/>
        </authorList>
    </citation>
    <scope>NUCLEOTIDE SEQUENCE [LARGE SCALE GENOMIC DNA]</scope>
    <source>
        <strain evidence="7">JCM 13850</strain>
    </source>
</reference>
<keyword evidence="2" id="KW-0238">DNA-binding</keyword>
<dbReference type="InterPro" id="IPR012318">
    <property type="entry name" value="HTH_CRP"/>
</dbReference>
<dbReference type="Pfam" id="PF13545">
    <property type="entry name" value="HTH_Crp_2"/>
    <property type="match status" value="1"/>
</dbReference>
<evidence type="ECO:0000259" key="4">
    <source>
        <dbReference type="PROSITE" id="PS50042"/>
    </source>
</evidence>
<dbReference type="CDD" id="cd00038">
    <property type="entry name" value="CAP_ED"/>
    <property type="match status" value="1"/>
</dbReference>
<evidence type="ECO:0000256" key="1">
    <source>
        <dbReference type="ARBA" id="ARBA00023015"/>
    </source>
</evidence>
<dbReference type="SUPFAM" id="SSF51206">
    <property type="entry name" value="cAMP-binding domain-like"/>
    <property type="match status" value="1"/>
</dbReference>
<proteinExistence type="predicted"/>
<evidence type="ECO:0000256" key="3">
    <source>
        <dbReference type="ARBA" id="ARBA00023163"/>
    </source>
</evidence>
<keyword evidence="7" id="KW-1185">Reference proteome</keyword>
<dbReference type="Gene3D" id="1.10.10.10">
    <property type="entry name" value="Winged helix-like DNA-binding domain superfamily/Winged helix DNA-binding domain"/>
    <property type="match status" value="1"/>
</dbReference>
<dbReference type="InterPro" id="IPR000595">
    <property type="entry name" value="cNMP-bd_dom"/>
</dbReference>
<dbReference type="EMBL" id="BAAAMR010000012">
    <property type="protein sequence ID" value="GAA2128750.1"/>
    <property type="molecule type" value="Genomic_DNA"/>
</dbReference>
<organism evidence="6 7">
    <name type="scientific">Actinomadura napierensis</name>
    <dbReference type="NCBI Taxonomy" id="267854"/>
    <lineage>
        <taxon>Bacteria</taxon>
        <taxon>Bacillati</taxon>
        <taxon>Actinomycetota</taxon>
        <taxon>Actinomycetes</taxon>
        <taxon>Streptosporangiales</taxon>
        <taxon>Thermomonosporaceae</taxon>
        <taxon>Actinomadura</taxon>
    </lineage>
</organism>
<dbReference type="SMART" id="SM00100">
    <property type="entry name" value="cNMP"/>
    <property type="match status" value="1"/>
</dbReference>
<accession>A0ABP5K965</accession>
<dbReference type="Gene3D" id="2.60.120.10">
    <property type="entry name" value="Jelly Rolls"/>
    <property type="match status" value="1"/>
</dbReference>
<sequence>MSPNLATWLPGTLMDRLPPDVRAEMLAAGRPRPVAAGTVLVRQAEPRTEVYLLESATPRTTACVKVVCAAENGTEILLGFRFAGDVVGEGAGLRQGTRSATVTACTAMTVRVFPWTTFNRLLLRYPDAWASLARMVTDRLDWANDRRLDFVAADVPTRLARVLDELVRRHGQWRDGVWEVGIRLSQAELGMLIGAREDAVGKALRLLRRAGAVRTRYRGITILDIEALRRHAASAC</sequence>
<dbReference type="SUPFAM" id="SSF46785">
    <property type="entry name" value="Winged helix' DNA-binding domain"/>
    <property type="match status" value="1"/>
</dbReference>
<dbReference type="InterPro" id="IPR018490">
    <property type="entry name" value="cNMP-bd_dom_sf"/>
</dbReference>
<dbReference type="PANTHER" id="PTHR24567">
    <property type="entry name" value="CRP FAMILY TRANSCRIPTIONAL REGULATORY PROTEIN"/>
    <property type="match status" value="1"/>
</dbReference>
<dbReference type="InterPro" id="IPR036390">
    <property type="entry name" value="WH_DNA-bd_sf"/>
</dbReference>
<dbReference type="PROSITE" id="PS51063">
    <property type="entry name" value="HTH_CRP_2"/>
    <property type="match status" value="1"/>
</dbReference>
<dbReference type="InterPro" id="IPR050397">
    <property type="entry name" value="Env_Response_Regulators"/>
</dbReference>
<gene>
    <name evidence="6" type="ORF">GCM10009727_19600</name>
</gene>
<dbReference type="PROSITE" id="PS50042">
    <property type="entry name" value="CNMP_BINDING_3"/>
    <property type="match status" value="1"/>
</dbReference>
<protein>
    <submittedName>
        <fullName evidence="6">Crp/Fnr family transcriptional regulator</fullName>
    </submittedName>
</protein>
<dbReference type="Proteomes" id="UP001501020">
    <property type="component" value="Unassembled WGS sequence"/>
</dbReference>
<dbReference type="Pfam" id="PF00027">
    <property type="entry name" value="cNMP_binding"/>
    <property type="match status" value="1"/>
</dbReference>
<name>A0ABP5K965_9ACTN</name>
<dbReference type="RefSeq" id="WP_344263859.1">
    <property type="nucleotide sequence ID" value="NZ_BAAAMR010000012.1"/>
</dbReference>
<evidence type="ECO:0000256" key="2">
    <source>
        <dbReference type="ARBA" id="ARBA00023125"/>
    </source>
</evidence>